<evidence type="ECO:0000256" key="1">
    <source>
        <dbReference type="SAM" id="Phobius"/>
    </source>
</evidence>
<accession>A0A4P6ZM04</accession>
<dbReference type="OrthoDB" id="503948at2"/>
<gene>
    <name evidence="2" type="ORF">ELX58_07420</name>
</gene>
<feature type="transmembrane region" description="Helical" evidence="1">
    <location>
        <begin position="7"/>
        <end position="29"/>
    </location>
</feature>
<keyword evidence="1" id="KW-0812">Transmembrane</keyword>
<dbReference type="Gene3D" id="3.40.50.1820">
    <property type="entry name" value="alpha/beta hydrolase"/>
    <property type="match status" value="2"/>
</dbReference>
<keyword evidence="2" id="KW-0378">Hydrolase</keyword>
<dbReference type="SUPFAM" id="SSF53474">
    <property type="entry name" value="alpha/beta-Hydrolases"/>
    <property type="match status" value="1"/>
</dbReference>
<keyword evidence="1" id="KW-1133">Transmembrane helix</keyword>
<evidence type="ECO:0000313" key="3">
    <source>
        <dbReference type="Proteomes" id="UP000294321"/>
    </source>
</evidence>
<dbReference type="AlphaFoldDB" id="A0A4P6ZM04"/>
<sequence length="266" mass="30330">MHFTPKKIALGIVIVIEVIIFCVLIQWQFRGRVLNTVHVKQQSTATVFIPGFGGNAASTNDFINQYSWHNVATKSLRIYISKKNHISTMKQYHPIVKNNPMVQLIFQDDLHPHRQAAQMIYAMHYLYKKYHIKKVNFIGHSSGGNIAFDYMIHNPHAKQVPTPVKLVTIGANYAPNDPLVKNLPKGLHILNIAGEIYNSKTDGEVPNKIVKPMGKLVRKHVGKYRYYVYSSNPMSAEHSMLHENPSLDKIIAEFLWNNEYPAGSEK</sequence>
<dbReference type="InterPro" id="IPR010315">
    <property type="entry name" value="DUF915_hydro-like"/>
</dbReference>
<dbReference type="Pfam" id="PF06028">
    <property type="entry name" value="DUF915"/>
    <property type="match status" value="2"/>
</dbReference>
<proteinExistence type="predicted"/>
<organism evidence="2 3">
    <name type="scientific">Acetilactobacillus jinshanensis</name>
    <dbReference type="NCBI Taxonomy" id="1720083"/>
    <lineage>
        <taxon>Bacteria</taxon>
        <taxon>Bacillati</taxon>
        <taxon>Bacillota</taxon>
        <taxon>Bacilli</taxon>
        <taxon>Lactobacillales</taxon>
        <taxon>Lactobacillaceae</taxon>
        <taxon>Acetilactobacillus</taxon>
    </lineage>
</organism>
<dbReference type="KEGG" id="lji:ELX58_07420"/>
<dbReference type="Proteomes" id="UP000294321">
    <property type="component" value="Chromosome"/>
</dbReference>
<dbReference type="GO" id="GO:0016787">
    <property type="term" value="F:hydrolase activity"/>
    <property type="evidence" value="ECO:0007669"/>
    <property type="project" value="UniProtKB-KW"/>
</dbReference>
<dbReference type="InterPro" id="IPR029058">
    <property type="entry name" value="AB_hydrolase_fold"/>
</dbReference>
<protein>
    <submittedName>
        <fullName evidence="2">Alpha/beta hydrolase</fullName>
    </submittedName>
</protein>
<reference evidence="3" key="1">
    <citation type="submission" date="2018-12" db="EMBL/GenBank/DDBJ databases">
        <title>A new species of lactobacillus.</title>
        <authorList>
            <person name="Jian Y."/>
            <person name="Xin L."/>
            <person name="Hong Z.J."/>
            <person name="Ming L.Z."/>
            <person name="Hong X.Z."/>
        </authorList>
    </citation>
    <scope>NUCLEOTIDE SEQUENCE [LARGE SCALE GENOMIC DNA]</scope>
    <source>
        <strain evidence="3">HSLZ-75</strain>
    </source>
</reference>
<dbReference type="RefSeq" id="WP_133442469.1">
    <property type="nucleotide sequence ID" value="NZ_CP034726.1"/>
</dbReference>
<dbReference type="EMBL" id="CP034726">
    <property type="protein sequence ID" value="QBP18911.1"/>
    <property type="molecule type" value="Genomic_DNA"/>
</dbReference>
<keyword evidence="1" id="KW-0472">Membrane</keyword>
<evidence type="ECO:0000313" key="2">
    <source>
        <dbReference type="EMBL" id="QBP18911.1"/>
    </source>
</evidence>
<keyword evidence="3" id="KW-1185">Reference proteome</keyword>
<name>A0A4P6ZM04_9LACO</name>